<comment type="similarity">
    <text evidence="5 18">Belongs to the CDS family.</text>
</comment>
<reference evidence="20 21" key="1">
    <citation type="journal article" date="2021" name="Front. Microbiol.">
        <title>Comprehensive Comparative Genomics and Phenotyping of Methylobacterium Species.</title>
        <authorList>
            <person name="Alessa O."/>
            <person name="Ogura Y."/>
            <person name="Fujitani Y."/>
            <person name="Takami H."/>
            <person name="Hayashi T."/>
            <person name="Sahin N."/>
            <person name="Tani A."/>
        </authorList>
    </citation>
    <scope>NUCLEOTIDE SEQUENCE [LARGE SCALE GENOMIC DNA]</scope>
    <source>
        <strain evidence="20 21">DSM 23679</strain>
    </source>
</reference>
<evidence type="ECO:0000256" key="3">
    <source>
        <dbReference type="ARBA" id="ARBA00005119"/>
    </source>
</evidence>
<dbReference type="PROSITE" id="PS01315">
    <property type="entry name" value="CDS"/>
    <property type="match status" value="1"/>
</dbReference>
<dbReference type="Proteomes" id="UP001055117">
    <property type="component" value="Unassembled WGS sequence"/>
</dbReference>
<comment type="catalytic activity">
    <reaction evidence="1 18">
        <text>a 1,2-diacyl-sn-glycero-3-phosphate + CTP + H(+) = a CDP-1,2-diacyl-sn-glycerol + diphosphate</text>
        <dbReference type="Rhea" id="RHEA:16229"/>
        <dbReference type="ChEBI" id="CHEBI:15378"/>
        <dbReference type="ChEBI" id="CHEBI:33019"/>
        <dbReference type="ChEBI" id="CHEBI:37563"/>
        <dbReference type="ChEBI" id="CHEBI:58332"/>
        <dbReference type="ChEBI" id="CHEBI:58608"/>
        <dbReference type="EC" id="2.7.7.41"/>
    </reaction>
</comment>
<evidence type="ECO:0000256" key="11">
    <source>
        <dbReference type="ARBA" id="ARBA00022692"/>
    </source>
</evidence>
<keyword evidence="11 18" id="KW-0812">Transmembrane</keyword>
<feature type="transmembrane region" description="Helical" evidence="19">
    <location>
        <begin position="71"/>
        <end position="87"/>
    </location>
</feature>
<dbReference type="PANTHER" id="PTHR46382:SF1">
    <property type="entry name" value="PHOSPHATIDATE CYTIDYLYLTRANSFERASE"/>
    <property type="match status" value="1"/>
</dbReference>
<evidence type="ECO:0000256" key="12">
    <source>
        <dbReference type="ARBA" id="ARBA00022695"/>
    </source>
</evidence>
<dbReference type="GO" id="GO:0016779">
    <property type="term" value="F:nucleotidyltransferase activity"/>
    <property type="evidence" value="ECO:0007669"/>
    <property type="project" value="UniProtKB-KW"/>
</dbReference>
<evidence type="ECO:0000313" key="20">
    <source>
        <dbReference type="EMBL" id="GJD45577.1"/>
    </source>
</evidence>
<comment type="caution">
    <text evidence="20">The sequence shown here is derived from an EMBL/GenBank/DDBJ whole genome shotgun (WGS) entry which is preliminary data.</text>
</comment>
<feature type="transmembrane region" description="Helical" evidence="19">
    <location>
        <begin position="94"/>
        <end position="112"/>
    </location>
</feature>
<keyword evidence="16" id="KW-0594">Phospholipid biosynthesis</keyword>
<dbReference type="EC" id="2.7.7.41" evidence="6 18"/>
<dbReference type="RefSeq" id="WP_147827854.1">
    <property type="nucleotide sequence ID" value="NZ_BPQG01000052.1"/>
</dbReference>
<evidence type="ECO:0000256" key="13">
    <source>
        <dbReference type="ARBA" id="ARBA00022989"/>
    </source>
</evidence>
<feature type="transmembrane region" description="Helical" evidence="19">
    <location>
        <begin position="118"/>
        <end position="137"/>
    </location>
</feature>
<evidence type="ECO:0000256" key="15">
    <source>
        <dbReference type="ARBA" id="ARBA00023136"/>
    </source>
</evidence>
<keyword evidence="12 18" id="KW-0548">Nucleotidyltransferase</keyword>
<evidence type="ECO:0000256" key="8">
    <source>
        <dbReference type="ARBA" id="ARBA00022475"/>
    </source>
</evidence>
<protein>
    <recommendedName>
        <fullName evidence="7 18">Phosphatidate cytidylyltransferase</fullName>
        <ecNumber evidence="6 18">2.7.7.41</ecNumber>
    </recommendedName>
</protein>
<dbReference type="PANTHER" id="PTHR46382">
    <property type="entry name" value="PHOSPHATIDATE CYTIDYLYLTRANSFERASE"/>
    <property type="match status" value="1"/>
</dbReference>
<evidence type="ECO:0000256" key="14">
    <source>
        <dbReference type="ARBA" id="ARBA00023098"/>
    </source>
</evidence>
<keyword evidence="15 19" id="KW-0472">Membrane</keyword>
<evidence type="ECO:0000256" key="18">
    <source>
        <dbReference type="RuleBase" id="RU003938"/>
    </source>
</evidence>
<evidence type="ECO:0000256" key="4">
    <source>
        <dbReference type="ARBA" id="ARBA00005189"/>
    </source>
</evidence>
<accession>A0ABQ4QL43</accession>
<evidence type="ECO:0000256" key="6">
    <source>
        <dbReference type="ARBA" id="ARBA00012487"/>
    </source>
</evidence>
<evidence type="ECO:0000256" key="5">
    <source>
        <dbReference type="ARBA" id="ARBA00010185"/>
    </source>
</evidence>
<gene>
    <name evidence="20" type="primary">cdsA</name>
    <name evidence="20" type="ORF">AFCDBAGC_3451</name>
</gene>
<feature type="transmembrane region" description="Helical" evidence="19">
    <location>
        <begin position="267"/>
        <end position="285"/>
    </location>
</feature>
<comment type="subcellular location">
    <subcellularLocation>
        <location evidence="2">Cell membrane</location>
        <topology evidence="2">Multi-pass membrane protein</topology>
    </subcellularLocation>
</comment>
<feature type="transmembrane region" description="Helical" evidence="19">
    <location>
        <begin position="20"/>
        <end position="51"/>
    </location>
</feature>
<sequence length="286" mass="28868">MAVPDATAGARKNPFANREFGLRVVSGLVLAAIVVAALVLGGWAFAAIWLVAGIVGAAEWIGMSRTVPRRALLAVVAGTLILTAACFEGAAPRYAVAAILVLGAVLCLVLAQGNAGRLRALGALSGGAVIALVPVALRDAPTIGILGPAWMFAVVWSTDVVAYFTGRTLGGPKLMPRVSPKKTWSGALGGLAGAVAAGIGVVMLARAQGWSPLAATSLVWVGLASAVASVLSQGGDLVESGLKRRYGVKDSGASIPGHGGVMDRLDGFFAVALLAGLYLILRRLAA</sequence>
<comment type="pathway">
    <text evidence="3 18">Phospholipid metabolism; CDP-diacylglycerol biosynthesis; CDP-diacylglycerol from sn-glycerol 3-phosphate: step 3/3.</text>
</comment>
<keyword evidence="13 19" id="KW-1133">Transmembrane helix</keyword>
<feature type="transmembrane region" description="Helical" evidence="19">
    <location>
        <begin position="184"/>
        <end position="205"/>
    </location>
</feature>
<keyword evidence="14" id="KW-0443">Lipid metabolism</keyword>
<dbReference type="EMBL" id="BPQG01000052">
    <property type="protein sequence ID" value="GJD45577.1"/>
    <property type="molecule type" value="Genomic_DNA"/>
</dbReference>
<evidence type="ECO:0000256" key="9">
    <source>
        <dbReference type="ARBA" id="ARBA00022516"/>
    </source>
</evidence>
<keyword evidence="21" id="KW-1185">Reference proteome</keyword>
<feature type="transmembrane region" description="Helical" evidence="19">
    <location>
        <begin position="144"/>
        <end position="164"/>
    </location>
</feature>
<comment type="pathway">
    <text evidence="4">Lipid metabolism.</text>
</comment>
<organism evidence="20 21">
    <name type="scientific">Methylobacterium cerastii</name>
    <dbReference type="NCBI Taxonomy" id="932741"/>
    <lineage>
        <taxon>Bacteria</taxon>
        <taxon>Pseudomonadati</taxon>
        <taxon>Pseudomonadota</taxon>
        <taxon>Alphaproteobacteria</taxon>
        <taxon>Hyphomicrobiales</taxon>
        <taxon>Methylobacteriaceae</taxon>
        <taxon>Methylobacterium</taxon>
    </lineage>
</organism>
<evidence type="ECO:0000256" key="7">
    <source>
        <dbReference type="ARBA" id="ARBA00019373"/>
    </source>
</evidence>
<keyword evidence="9" id="KW-0444">Lipid biosynthesis</keyword>
<evidence type="ECO:0000256" key="1">
    <source>
        <dbReference type="ARBA" id="ARBA00001698"/>
    </source>
</evidence>
<keyword evidence="8" id="KW-1003">Cell membrane</keyword>
<keyword evidence="17" id="KW-1208">Phospholipid metabolism</keyword>
<evidence type="ECO:0000256" key="19">
    <source>
        <dbReference type="SAM" id="Phobius"/>
    </source>
</evidence>
<keyword evidence="10 18" id="KW-0808">Transferase</keyword>
<evidence type="ECO:0000256" key="17">
    <source>
        <dbReference type="ARBA" id="ARBA00023264"/>
    </source>
</evidence>
<evidence type="ECO:0000313" key="21">
    <source>
        <dbReference type="Proteomes" id="UP001055117"/>
    </source>
</evidence>
<name>A0ABQ4QL43_9HYPH</name>
<evidence type="ECO:0000256" key="2">
    <source>
        <dbReference type="ARBA" id="ARBA00004651"/>
    </source>
</evidence>
<evidence type="ECO:0000256" key="16">
    <source>
        <dbReference type="ARBA" id="ARBA00023209"/>
    </source>
</evidence>
<dbReference type="Pfam" id="PF01148">
    <property type="entry name" value="CTP_transf_1"/>
    <property type="match status" value="1"/>
</dbReference>
<evidence type="ECO:0000256" key="10">
    <source>
        <dbReference type="ARBA" id="ARBA00022679"/>
    </source>
</evidence>
<dbReference type="InterPro" id="IPR000374">
    <property type="entry name" value="PC_trans"/>
</dbReference>
<proteinExistence type="inferred from homology"/>